<evidence type="ECO:0000256" key="1">
    <source>
        <dbReference type="SAM" id="MobiDB-lite"/>
    </source>
</evidence>
<name>A0A166C7Z1_DAUCS</name>
<accession>A0A166C7Z1</accession>
<dbReference type="EMBL" id="LNRQ01000003">
    <property type="protein sequence ID" value="KZN03409.1"/>
    <property type="molecule type" value="Genomic_DNA"/>
</dbReference>
<comment type="caution">
    <text evidence="2">The sequence shown here is derived from an EMBL/GenBank/DDBJ whole genome shotgun (WGS) entry which is preliminary data.</text>
</comment>
<dbReference type="AlphaFoldDB" id="A0A166C7Z1"/>
<protein>
    <submittedName>
        <fullName evidence="2">Uncharacterized protein</fullName>
    </submittedName>
</protein>
<reference evidence="2" key="1">
    <citation type="journal article" date="2016" name="Nat. Genet.">
        <title>A high-quality carrot genome assembly provides new insights into carotenoid accumulation and asterid genome evolution.</title>
        <authorList>
            <person name="Iorizzo M."/>
            <person name="Ellison S."/>
            <person name="Senalik D."/>
            <person name="Zeng P."/>
            <person name="Satapoomin P."/>
            <person name="Huang J."/>
            <person name="Bowman M."/>
            <person name="Iovene M."/>
            <person name="Sanseverino W."/>
            <person name="Cavagnaro P."/>
            <person name="Yildiz M."/>
            <person name="Macko-Podgorni A."/>
            <person name="Moranska E."/>
            <person name="Grzebelus E."/>
            <person name="Grzebelus D."/>
            <person name="Ashrafi H."/>
            <person name="Zheng Z."/>
            <person name="Cheng S."/>
            <person name="Spooner D."/>
            <person name="Van Deynze A."/>
            <person name="Simon P."/>
        </authorList>
    </citation>
    <scope>NUCLEOTIDE SEQUENCE [LARGE SCALE GENOMIC DNA]</scope>
    <source>
        <tissue evidence="2">Leaf</tissue>
    </source>
</reference>
<feature type="region of interest" description="Disordered" evidence="1">
    <location>
        <begin position="1"/>
        <end position="56"/>
    </location>
</feature>
<evidence type="ECO:0000313" key="2">
    <source>
        <dbReference type="EMBL" id="KZN03409.1"/>
    </source>
</evidence>
<sequence>MIDDEEPAKEDSGSRLKRKKSKSVGSDDDDKSQKQIAVTSRIDSLVMESEGEEMDF</sequence>
<dbReference type="Gramene" id="KZN03409">
    <property type="protein sequence ID" value="KZN03409"/>
    <property type="gene ID" value="DCAR_012165"/>
</dbReference>
<gene>
    <name evidence="2" type="ORF">DCAR_012165</name>
</gene>
<proteinExistence type="predicted"/>
<organism evidence="2">
    <name type="scientific">Daucus carota subsp. sativus</name>
    <name type="common">Carrot</name>
    <dbReference type="NCBI Taxonomy" id="79200"/>
    <lineage>
        <taxon>Eukaryota</taxon>
        <taxon>Viridiplantae</taxon>
        <taxon>Streptophyta</taxon>
        <taxon>Embryophyta</taxon>
        <taxon>Tracheophyta</taxon>
        <taxon>Spermatophyta</taxon>
        <taxon>Magnoliopsida</taxon>
        <taxon>eudicotyledons</taxon>
        <taxon>Gunneridae</taxon>
        <taxon>Pentapetalae</taxon>
        <taxon>asterids</taxon>
        <taxon>campanulids</taxon>
        <taxon>Apiales</taxon>
        <taxon>Apiaceae</taxon>
        <taxon>Apioideae</taxon>
        <taxon>Scandiceae</taxon>
        <taxon>Daucinae</taxon>
        <taxon>Daucus</taxon>
        <taxon>Daucus sect. Daucus</taxon>
    </lineage>
</organism>